<dbReference type="EMBL" id="BFAZ01000011">
    <property type="protein sequence ID" value="GBF44365.1"/>
    <property type="molecule type" value="Genomic_DNA"/>
</dbReference>
<keyword evidence="2" id="KW-1185">Reference proteome</keyword>
<proteinExistence type="predicted"/>
<organism evidence="1 2">
    <name type="scientific">Leptospira ellinghausenii</name>
    <dbReference type="NCBI Taxonomy" id="1917822"/>
    <lineage>
        <taxon>Bacteria</taxon>
        <taxon>Pseudomonadati</taxon>
        <taxon>Spirochaetota</taxon>
        <taxon>Spirochaetia</taxon>
        <taxon>Leptospirales</taxon>
        <taxon>Leptospiraceae</taxon>
        <taxon>Leptospira</taxon>
    </lineage>
</organism>
<sequence>MEKLGTIMIELFPQSDNDQFISTPDAERYFEKPSEIPICQNCKAKVAYHEWGEDGVEFACHGNILRFHFIDGNLARVEELLE</sequence>
<dbReference type="Proteomes" id="UP000245206">
    <property type="component" value="Unassembled WGS sequence"/>
</dbReference>
<reference evidence="2" key="1">
    <citation type="journal article" date="2019" name="Microbiol. Immunol.">
        <title>Molecular and phenotypic characterization of Leptospira johnsonii sp. nov., Leptospira ellinghausenii sp. nov. and Leptospira ryugenii sp. nov. isolated from soil and water in Japan.</title>
        <authorList>
            <person name="Masuzawa T."/>
            <person name="Saito M."/>
            <person name="Nakao R."/>
            <person name="Nikaido Y."/>
            <person name="Matsumoto M."/>
            <person name="Ogawa M."/>
            <person name="Yokoyama M."/>
            <person name="Hidaka Y."/>
            <person name="Tomita J."/>
            <person name="Sakakibara K."/>
            <person name="Suzuki K."/>
            <person name="Yasuda S."/>
            <person name="Sato H."/>
            <person name="Yamaguchi M."/>
            <person name="Yoshida S.I."/>
            <person name="Koizumi N."/>
            <person name="Kawamura Y."/>
        </authorList>
    </citation>
    <scope>NUCLEOTIDE SEQUENCE [LARGE SCALE GENOMIC DNA]</scope>
    <source>
        <strain evidence="2">E18</strain>
    </source>
</reference>
<accession>A0A2P2DIB5</accession>
<comment type="caution">
    <text evidence="1">The sequence shown here is derived from an EMBL/GenBank/DDBJ whole genome shotgun (WGS) entry which is preliminary data.</text>
</comment>
<evidence type="ECO:0000313" key="1">
    <source>
        <dbReference type="EMBL" id="GBF44365.1"/>
    </source>
</evidence>
<name>A0A2P2DIB5_9LEPT</name>
<gene>
    <name evidence="1" type="ORF">LPTSP2_36680</name>
</gene>
<evidence type="ECO:0000313" key="2">
    <source>
        <dbReference type="Proteomes" id="UP000245206"/>
    </source>
</evidence>
<protein>
    <submittedName>
        <fullName evidence="1">Uncharacterized protein</fullName>
    </submittedName>
</protein>
<dbReference type="AlphaFoldDB" id="A0A2P2DIB5"/>